<protein>
    <submittedName>
        <fullName evidence="2">Uncharacterized protein</fullName>
    </submittedName>
</protein>
<evidence type="ECO:0000313" key="2">
    <source>
        <dbReference type="EMBL" id="KFE97251.1"/>
    </source>
</evidence>
<dbReference type="Pfam" id="PF05834">
    <property type="entry name" value="Lycopene_cycl"/>
    <property type="match status" value="1"/>
</dbReference>
<reference evidence="2 3" key="1">
    <citation type="submission" date="2014-07" db="EMBL/GenBank/DDBJ databases">
        <title>Genome of Chryseobacterium luteum DSM 18605.</title>
        <authorList>
            <person name="Stropko S.J."/>
            <person name="Pipes S.E."/>
            <person name="Newman J.D."/>
        </authorList>
    </citation>
    <scope>NUCLEOTIDE SEQUENCE [LARGE SCALE GENOMIC DNA]</scope>
    <source>
        <strain evidence="2 3">DSM 18605</strain>
    </source>
</reference>
<evidence type="ECO:0000256" key="1">
    <source>
        <dbReference type="ARBA" id="ARBA00010790"/>
    </source>
</evidence>
<keyword evidence="3" id="KW-1185">Reference proteome</keyword>
<dbReference type="InterPro" id="IPR036188">
    <property type="entry name" value="FAD/NAD-bd_sf"/>
</dbReference>
<dbReference type="EMBL" id="JPRO01000027">
    <property type="protein sequence ID" value="KFE97251.1"/>
    <property type="molecule type" value="Genomic_DNA"/>
</dbReference>
<dbReference type="Gene3D" id="3.50.50.60">
    <property type="entry name" value="FAD/NAD(P)-binding domain"/>
    <property type="match status" value="1"/>
</dbReference>
<comment type="caution">
    <text evidence="2">The sequence shown here is derived from an EMBL/GenBank/DDBJ whole genome shotgun (WGS) entry which is preliminary data.</text>
</comment>
<dbReference type="GO" id="GO:0016491">
    <property type="term" value="F:oxidoreductase activity"/>
    <property type="evidence" value="ECO:0007669"/>
    <property type="project" value="TreeGrafter"/>
</dbReference>
<comment type="similarity">
    <text evidence="1">Belongs to the GMC oxidoreductase family.</text>
</comment>
<organism evidence="2 3">
    <name type="scientific">Chryseobacterium luteum</name>
    <dbReference type="NCBI Taxonomy" id="421531"/>
    <lineage>
        <taxon>Bacteria</taxon>
        <taxon>Pseudomonadati</taxon>
        <taxon>Bacteroidota</taxon>
        <taxon>Flavobacteriia</taxon>
        <taxon>Flavobacteriales</taxon>
        <taxon>Weeksellaceae</taxon>
        <taxon>Chryseobacterium group</taxon>
        <taxon>Chryseobacterium</taxon>
    </lineage>
</organism>
<accession>A0A085YYI8</accession>
<dbReference type="PANTHER" id="PTHR11552:SF147">
    <property type="entry name" value="CHOLINE DEHYDROGENASE, MITOCHONDRIAL"/>
    <property type="match status" value="1"/>
</dbReference>
<evidence type="ECO:0000313" key="3">
    <source>
        <dbReference type="Proteomes" id="UP000028703"/>
    </source>
</evidence>
<proteinExistence type="inferred from homology"/>
<gene>
    <name evidence="2" type="ORF">IX38_21095</name>
</gene>
<dbReference type="PANTHER" id="PTHR11552">
    <property type="entry name" value="GLUCOSE-METHANOL-CHOLINE GMC OXIDOREDUCTASE"/>
    <property type="match status" value="1"/>
</dbReference>
<dbReference type="RefSeq" id="WP_034707742.1">
    <property type="nucleotide sequence ID" value="NZ_JPRO01000027.1"/>
</dbReference>
<feature type="non-terminal residue" evidence="2">
    <location>
        <position position="91"/>
    </location>
</feature>
<sequence>MDQKYDYIVLGAGSAGCVLANRLSADKNNRVLLVEAGPKDNTMFIKIPMGFGVLVGSEKYAWHYRTKTFGKANIYEEWARGKTLGGSSAIN</sequence>
<name>A0A085YYI8_9FLAO</name>
<dbReference type="eggNOG" id="COG2303">
    <property type="taxonomic scope" value="Bacteria"/>
</dbReference>
<dbReference type="PROSITE" id="PS51257">
    <property type="entry name" value="PROKAR_LIPOPROTEIN"/>
    <property type="match status" value="1"/>
</dbReference>
<dbReference type="Proteomes" id="UP000028703">
    <property type="component" value="Unassembled WGS sequence"/>
</dbReference>
<dbReference type="AlphaFoldDB" id="A0A085YYI8"/>
<dbReference type="STRING" id="421531.IX38_21095"/>
<dbReference type="SUPFAM" id="SSF51905">
    <property type="entry name" value="FAD/NAD(P)-binding domain"/>
    <property type="match status" value="1"/>
</dbReference>
<dbReference type="GO" id="GO:0050660">
    <property type="term" value="F:flavin adenine dinucleotide binding"/>
    <property type="evidence" value="ECO:0007669"/>
    <property type="project" value="InterPro"/>
</dbReference>
<dbReference type="InterPro" id="IPR012132">
    <property type="entry name" value="GMC_OxRdtase"/>
</dbReference>